<dbReference type="EMBL" id="AODG01000010">
    <property type="protein sequence ID" value="EUJ27975.1"/>
    <property type="molecule type" value="Genomic_DNA"/>
</dbReference>
<dbReference type="InterPro" id="IPR036425">
    <property type="entry name" value="MoaB/Mog-like_dom_sf"/>
</dbReference>
<dbReference type="RefSeq" id="WP_036105931.1">
    <property type="nucleotide sequence ID" value="NZ_AODG01000010.1"/>
</dbReference>
<evidence type="ECO:0000256" key="9">
    <source>
        <dbReference type="RuleBase" id="RU365090"/>
    </source>
</evidence>
<dbReference type="CDD" id="cd00887">
    <property type="entry name" value="MoeA"/>
    <property type="match status" value="1"/>
</dbReference>
<dbReference type="SUPFAM" id="SSF63882">
    <property type="entry name" value="MoeA N-terminal region -like"/>
    <property type="match status" value="1"/>
</dbReference>
<reference evidence="11 12" key="1">
    <citation type="submission" date="2012-12" db="EMBL/GenBank/DDBJ databases">
        <title>Novel taxa of Listeriaceae from agricultural environments in the United States.</title>
        <authorList>
            <person name="den Bakker H.C."/>
            <person name="Allred A."/>
            <person name="Warchocki S."/>
            <person name="Wright E.M."/>
            <person name="Burrell A."/>
            <person name="Nightingale K.K."/>
            <person name="Kephart D."/>
            <person name="Wiedmann M."/>
        </authorList>
    </citation>
    <scope>NUCLEOTIDE SEQUENCE [LARGE SCALE GENOMIC DNA]</scope>
    <source>
        <strain evidence="11 12">FSL F6-1183</strain>
    </source>
</reference>
<dbReference type="InterPro" id="IPR036688">
    <property type="entry name" value="MoeA_C_domain_IV_sf"/>
</dbReference>
<keyword evidence="9" id="KW-0479">Metal-binding</keyword>
<comment type="function">
    <text evidence="1 9">Catalyzes the insertion of molybdate into adenylated molybdopterin with the concomitant release of AMP.</text>
</comment>
<evidence type="ECO:0000256" key="1">
    <source>
        <dbReference type="ARBA" id="ARBA00002901"/>
    </source>
</evidence>
<dbReference type="Gene3D" id="2.40.340.10">
    <property type="entry name" value="MoeA, C-terminal, domain IV"/>
    <property type="match status" value="1"/>
</dbReference>
<dbReference type="GO" id="GO:0005829">
    <property type="term" value="C:cytosol"/>
    <property type="evidence" value="ECO:0007669"/>
    <property type="project" value="TreeGrafter"/>
</dbReference>
<comment type="pathway">
    <text evidence="2 9">Cofactor biosynthesis; molybdopterin biosynthesis.</text>
</comment>
<dbReference type="UniPathway" id="UPA00344"/>
<organism evidence="11 12">
    <name type="scientific">Listeria grayi FSL F6-1183</name>
    <dbReference type="NCBI Taxonomy" id="1265827"/>
    <lineage>
        <taxon>Bacteria</taxon>
        <taxon>Bacillati</taxon>
        <taxon>Bacillota</taxon>
        <taxon>Bacilli</taxon>
        <taxon>Bacillales</taxon>
        <taxon>Listeriaceae</taxon>
        <taxon>Listeria</taxon>
    </lineage>
</organism>
<comment type="catalytic activity">
    <reaction evidence="8">
        <text>adenylyl-molybdopterin + molybdate = Mo-molybdopterin + AMP + H(+)</text>
        <dbReference type="Rhea" id="RHEA:35047"/>
        <dbReference type="ChEBI" id="CHEBI:15378"/>
        <dbReference type="ChEBI" id="CHEBI:36264"/>
        <dbReference type="ChEBI" id="CHEBI:62727"/>
        <dbReference type="ChEBI" id="CHEBI:71302"/>
        <dbReference type="ChEBI" id="CHEBI:456215"/>
        <dbReference type="EC" id="2.10.1.1"/>
    </reaction>
</comment>
<dbReference type="Gene3D" id="2.170.190.11">
    <property type="entry name" value="Molybdopterin biosynthesis moea protein, domain 3"/>
    <property type="match status" value="1"/>
</dbReference>
<comment type="similarity">
    <text evidence="3 9">Belongs to the MoeA family.</text>
</comment>
<evidence type="ECO:0000256" key="2">
    <source>
        <dbReference type="ARBA" id="ARBA00005046"/>
    </source>
</evidence>
<keyword evidence="6 9" id="KW-0500">Molybdenum</keyword>
<evidence type="ECO:0000259" key="10">
    <source>
        <dbReference type="SMART" id="SM00852"/>
    </source>
</evidence>
<dbReference type="Proteomes" id="UP000019251">
    <property type="component" value="Unassembled WGS sequence"/>
</dbReference>
<comment type="caution">
    <text evidence="11">The sequence shown here is derived from an EMBL/GenBank/DDBJ whole genome shotgun (WGS) entry which is preliminary data.</text>
</comment>
<dbReference type="Gene3D" id="3.40.980.10">
    <property type="entry name" value="MoaB/Mog-like domain"/>
    <property type="match status" value="1"/>
</dbReference>
<evidence type="ECO:0000256" key="3">
    <source>
        <dbReference type="ARBA" id="ARBA00010763"/>
    </source>
</evidence>
<evidence type="ECO:0000313" key="12">
    <source>
        <dbReference type="Proteomes" id="UP000019251"/>
    </source>
</evidence>
<dbReference type="SUPFAM" id="SSF53218">
    <property type="entry name" value="Molybdenum cofactor biosynthesis proteins"/>
    <property type="match status" value="1"/>
</dbReference>
<evidence type="ECO:0000256" key="5">
    <source>
        <dbReference type="ARBA" id="ARBA00021108"/>
    </source>
</evidence>
<evidence type="ECO:0000256" key="7">
    <source>
        <dbReference type="ARBA" id="ARBA00023150"/>
    </source>
</evidence>
<proteinExistence type="inferred from homology"/>
<dbReference type="InterPro" id="IPR036135">
    <property type="entry name" value="MoeA_linker/N_sf"/>
</dbReference>
<dbReference type="EC" id="2.10.1.1" evidence="4 9"/>
<dbReference type="GO" id="GO:0061599">
    <property type="term" value="F:molybdopterin molybdotransferase activity"/>
    <property type="evidence" value="ECO:0007669"/>
    <property type="project" value="UniProtKB-UniRule"/>
</dbReference>
<evidence type="ECO:0000256" key="6">
    <source>
        <dbReference type="ARBA" id="ARBA00022505"/>
    </source>
</evidence>
<comment type="cofactor">
    <cofactor evidence="9">
        <name>Mg(2+)</name>
        <dbReference type="ChEBI" id="CHEBI:18420"/>
    </cofactor>
</comment>
<accession>A0A829R871</accession>
<evidence type="ECO:0000256" key="4">
    <source>
        <dbReference type="ARBA" id="ARBA00013269"/>
    </source>
</evidence>
<dbReference type="AlphaFoldDB" id="A0A829R871"/>
<dbReference type="InterPro" id="IPR005111">
    <property type="entry name" value="MoeA_C_domain_IV"/>
</dbReference>
<dbReference type="Pfam" id="PF00994">
    <property type="entry name" value="MoCF_biosynth"/>
    <property type="match status" value="1"/>
</dbReference>
<dbReference type="InterPro" id="IPR001453">
    <property type="entry name" value="MoaB/Mog_dom"/>
</dbReference>
<protein>
    <recommendedName>
        <fullName evidence="5 9">Molybdopterin molybdenumtransferase</fullName>
        <ecNumber evidence="4 9">2.10.1.1</ecNumber>
    </recommendedName>
</protein>
<name>A0A829R871_LISGR</name>
<dbReference type="PANTHER" id="PTHR10192">
    <property type="entry name" value="MOLYBDOPTERIN BIOSYNTHESIS PROTEIN"/>
    <property type="match status" value="1"/>
</dbReference>
<dbReference type="Pfam" id="PF03454">
    <property type="entry name" value="MoeA_C"/>
    <property type="match status" value="1"/>
</dbReference>
<evidence type="ECO:0000256" key="8">
    <source>
        <dbReference type="ARBA" id="ARBA00047317"/>
    </source>
</evidence>
<dbReference type="SUPFAM" id="SSF63867">
    <property type="entry name" value="MoeA C-terminal domain-like"/>
    <property type="match status" value="1"/>
</dbReference>
<sequence length="404" mass="43775">MLTQRTILDLTEAQTILQNLPIQTHTVRRSVATSNGYTLAESIHAPFPYPAFRRSGYDGYAINRTAEQIFPGKFEIIAEVPAGATYVNPFQANQAVRIMTGAAVPDDANQVVMLEDTKQLVDNYIEITTAPAHSNITPIGSEFQAGDLLLSEGTLLNPGAIGLLSAFGIQDCLCYEKARVAVLSTGTEVSDLTAPNLPGKIYNSNAPMLQNLLIENQAYVTQMAHIADDYQLLCKTIDKMLEDADIVITTGGVSVGDFDFLAVAANESDQLLFNKISMRPGSPTTAFLRGGKLVIALSGNPSACFTGFYLLAEPLLKRYIGQPSGLTRKTMTLAHDYKKSNNFDKYLRGTYTEKAGQLNVSLVGSDKSSALGNLHLATCLFKIPHGTVPTSRGTEVETWLLPCR</sequence>
<gene>
    <name evidence="11" type="ORF">LMUR_07934</name>
</gene>
<evidence type="ECO:0000313" key="11">
    <source>
        <dbReference type="EMBL" id="EUJ27975.1"/>
    </source>
</evidence>
<feature type="domain" description="MoaB/Mog" evidence="10">
    <location>
        <begin position="181"/>
        <end position="318"/>
    </location>
</feature>
<dbReference type="Gene3D" id="3.90.105.10">
    <property type="entry name" value="Molybdopterin biosynthesis moea protein, domain 2"/>
    <property type="match status" value="1"/>
</dbReference>
<dbReference type="PANTHER" id="PTHR10192:SF5">
    <property type="entry name" value="GEPHYRIN"/>
    <property type="match status" value="1"/>
</dbReference>
<keyword evidence="7 9" id="KW-0501">Molybdenum cofactor biosynthesis</keyword>
<dbReference type="GO" id="GO:0046872">
    <property type="term" value="F:metal ion binding"/>
    <property type="evidence" value="ECO:0007669"/>
    <property type="project" value="UniProtKB-UniRule"/>
</dbReference>
<dbReference type="SMART" id="SM00852">
    <property type="entry name" value="MoCF_biosynth"/>
    <property type="match status" value="1"/>
</dbReference>
<dbReference type="InterPro" id="IPR038987">
    <property type="entry name" value="MoeA-like"/>
</dbReference>
<dbReference type="NCBIfam" id="TIGR00177">
    <property type="entry name" value="molyb_syn"/>
    <property type="match status" value="1"/>
</dbReference>
<dbReference type="Pfam" id="PF03453">
    <property type="entry name" value="MoeA_N"/>
    <property type="match status" value="1"/>
</dbReference>
<keyword evidence="9" id="KW-0460">Magnesium</keyword>
<keyword evidence="9" id="KW-0808">Transferase</keyword>
<dbReference type="GO" id="GO:0006777">
    <property type="term" value="P:Mo-molybdopterin cofactor biosynthetic process"/>
    <property type="evidence" value="ECO:0007669"/>
    <property type="project" value="UniProtKB-UniRule"/>
</dbReference>
<dbReference type="InterPro" id="IPR005110">
    <property type="entry name" value="MoeA_linker/N"/>
</dbReference>